<dbReference type="eggNOG" id="COG1722">
    <property type="taxonomic scope" value="Bacteria"/>
</dbReference>
<keyword evidence="8" id="KW-1185">Reference proteome</keyword>
<comment type="subcellular location">
    <subcellularLocation>
        <location evidence="6">Cytoplasm</location>
    </subcellularLocation>
</comment>
<dbReference type="InterPro" id="IPR003761">
    <property type="entry name" value="Exonuc_VII_S"/>
</dbReference>
<dbReference type="GO" id="GO:0009318">
    <property type="term" value="C:exodeoxyribonuclease VII complex"/>
    <property type="evidence" value="ECO:0007669"/>
    <property type="project" value="UniProtKB-UniRule"/>
</dbReference>
<evidence type="ECO:0000313" key="8">
    <source>
        <dbReference type="Proteomes" id="UP000012283"/>
    </source>
</evidence>
<keyword evidence="2 6" id="KW-0963">Cytoplasm</keyword>
<evidence type="ECO:0000313" key="7">
    <source>
        <dbReference type="EMBL" id="ENH97428.1"/>
    </source>
</evidence>
<comment type="catalytic activity">
    <reaction evidence="6">
        <text>Exonucleolytic cleavage in either 5'- to 3'- or 3'- to 5'-direction to yield nucleoside 5'-phosphates.</text>
        <dbReference type="EC" id="3.1.11.6"/>
    </reaction>
</comment>
<comment type="caution">
    <text evidence="7">The sequence shown here is derived from an EMBL/GenBank/DDBJ whole genome shotgun (WGS) entry which is preliminary data.</text>
</comment>
<dbReference type="PATRIC" id="fig|1308866.3.peg.1098"/>
<gene>
    <name evidence="6" type="primary">xseB</name>
    <name evidence="7" type="ORF">J416_05428</name>
</gene>
<dbReference type="PIRSF" id="PIRSF006488">
    <property type="entry name" value="Exonuc_VII_S"/>
    <property type="match status" value="1"/>
</dbReference>
<dbReference type="RefSeq" id="WP_003466363.1">
    <property type="nucleotide sequence ID" value="NZ_APML01000019.1"/>
</dbReference>
<accession>N4WAW0</accession>
<keyword evidence="4 6" id="KW-0378">Hydrolase</keyword>
<dbReference type="NCBIfam" id="TIGR01280">
    <property type="entry name" value="xseB"/>
    <property type="match status" value="1"/>
</dbReference>
<evidence type="ECO:0000256" key="6">
    <source>
        <dbReference type="HAMAP-Rule" id="MF_00337"/>
    </source>
</evidence>
<proteinExistence type="inferred from homology"/>
<dbReference type="GO" id="GO:0008855">
    <property type="term" value="F:exodeoxyribonuclease VII activity"/>
    <property type="evidence" value="ECO:0007669"/>
    <property type="project" value="UniProtKB-UniRule"/>
</dbReference>
<comment type="subunit">
    <text evidence="6">Heterooligomer composed of large and small subunits.</text>
</comment>
<dbReference type="PANTHER" id="PTHR34137">
    <property type="entry name" value="EXODEOXYRIBONUCLEASE 7 SMALL SUBUNIT"/>
    <property type="match status" value="1"/>
</dbReference>
<dbReference type="OrthoDB" id="9798666at2"/>
<dbReference type="AlphaFoldDB" id="N4WAW0"/>
<evidence type="ECO:0000256" key="3">
    <source>
        <dbReference type="ARBA" id="ARBA00022722"/>
    </source>
</evidence>
<dbReference type="PANTHER" id="PTHR34137:SF1">
    <property type="entry name" value="EXODEOXYRIBONUCLEASE 7 SMALL SUBUNIT"/>
    <property type="match status" value="1"/>
</dbReference>
<dbReference type="Gene3D" id="1.10.287.1040">
    <property type="entry name" value="Exonuclease VII, small subunit"/>
    <property type="match status" value="1"/>
</dbReference>
<comment type="function">
    <text evidence="6">Bidirectionally degrades single-stranded DNA into large acid-insoluble oligonucleotides, which are then degraded further into small acid-soluble oligonucleotides.</text>
</comment>
<dbReference type="NCBIfam" id="NF002139">
    <property type="entry name" value="PRK00977.1-3"/>
    <property type="match status" value="1"/>
</dbReference>
<dbReference type="GO" id="GO:0005829">
    <property type="term" value="C:cytosol"/>
    <property type="evidence" value="ECO:0007669"/>
    <property type="project" value="TreeGrafter"/>
</dbReference>
<comment type="similarity">
    <text evidence="1 6">Belongs to the XseB family.</text>
</comment>
<keyword evidence="3 6" id="KW-0540">Nuclease</keyword>
<evidence type="ECO:0000256" key="1">
    <source>
        <dbReference type="ARBA" id="ARBA00009998"/>
    </source>
</evidence>
<dbReference type="Proteomes" id="UP000012283">
    <property type="component" value="Unassembled WGS sequence"/>
</dbReference>
<organism evidence="7 8">
    <name type="scientific">Gracilibacillus halophilus YIM-C55.5</name>
    <dbReference type="NCBI Taxonomy" id="1308866"/>
    <lineage>
        <taxon>Bacteria</taxon>
        <taxon>Bacillati</taxon>
        <taxon>Bacillota</taxon>
        <taxon>Bacilli</taxon>
        <taxon>Bacillales</taxon>
        <taxon>Bacillaceae</taxon>
        <taxon>Gracilibacillus</taxon>
    </lineage>
</organism>
<name>N4WAW0_9BACI</name>
<keyword evidence="5 6" id="KW-0269">Exonuclease</keyword>
<dbReference type="EC" id="3.1.11.6" evidence="6"/>
<dbReference type="SUPFAM" id="SSF116842">
    <property type="entry name" value="XseB-like"/>
    <property type="match status" value="1"/>
</dbReference>
<evidence type="ECO:0000256" key="5">
    <source>
        <dbReference type="ARBA" id="ARBA00022839"/>
    </source>
</evidence>
<dbReference type="STRING" id="1308866.J416_05428"/>
<reference evidence="7 8" key="1">
    <citation type="submission" date="2013-03" db="EMBL/GenBank/DDBJ databases">
        <title>Draft genome sequence of Gracibacillus halophilus YIM-C55.5, a moderately halophilic and thermophilic organism from the Xiaochaidamu salt lake.</title>
        <authorList>
            <person name="Sugumar T."/>
            <person name="Polireddy D.R."/>
            <person name="Antony A."/>
            <person name="Madhava Y.R."/>
            <person name="Sivakumar N."/>
        </authorList>
    </citation>
    <scope>NUCLEOTIDE SEQUENCE [LARGE SCALE GENOMIC DNA]</scope>
    <source>
        <strain evidence="7 8">YIM-C55.5</strain>
    </source>
</reference>
<dbReference type="EMBL" id="APML01000019">
    <property type="protein sequence ID" value="ENH97428.1"/>
    <property type="molecule type" value="Genomic_DNA"/>
</dbReference>
<sequence>MTENKDELSFEQALEKLENIVQKMEEGDVPLEDAMKYYEEGSKLSKICHEKLVTAEKQIQEIVDDNGELKTFDLQEEE</sequence>
<dbReference type="HAMAP" id="MF_00337">
    <property type="entry name" value="Exonuc_7_S"/>
    <property type="match status" value="1"/>
</dbReference>
<dbReference type="NCBIfam" id="NF002140">
    <property type="entry name" value="PRK00977.1-4"/>
    <property type="match status" value="1"/>
</dbReference>
<evidence type="ECO:0000256" key="4">
    <source>
        <dbReference type="ARBA" id="ARBA00022801"/>
    </source>
</evidence>
<evidence type="ECO:0000256" key="2">
    <source>
        <dbReference type="ARBA" id="ARBA00022490"/>
    </source>
</evidence>
<dbReference type="Pfam" id="PF02609">
    <property type="entry name" value="Exonuc_VII_S"/>
    <property type="match status" value="1"/>
</dbReference>
<dbReference type="GO" id="GO:0006308">
    <property type="term" value="P:DNA catabolic process"/>
    <property type="evidence" value="ECO:0007669"/>
    <property type="project" value="UniProtKB-UniRule"/>
</dbReference>
<dbReference type="InterPro" id="IPR037004">
    <property type="entry name" value="Exonuc_VII_ssu_sf"/>
</dbReference>
<protein>
    <recommendedName>
        <fullName evidence="6">Exodeoxyribonuclease 7 small subunit</fullName>
        <ecNumber evidence="6">3.1.11.6</ecNumber>
    </recommendedName>
    <alternativeName>
        <fullName evidence="6">Exodeoxyribonuclease VII small subunit</fullName>
        <shortName evidence="6">Exonuclease VII small subunit</shortName>
    </alternativeName>
</protein>